<dbReference type="OrthoDB" id="9814200at2"/>
<gene>
    <name evidence="8" type="ORF">FHP25_04185</name>
</gene>
<keyword evidence="9" id="KW-1185">Reference proteome</keyword>
<dbReference type="PANTHER" id="PTHR30055">
    <property type="entry name" value="HTH-TYPE TRANSCRIPTIONAL REGULATOR RUTR"/>
    <property type="match status" value="1"/>
</dbReference>
<sequence length="277" mass="31192">MRASLRIAFGDGHDLPLQRSVESFNVRRAELDRPVVRIQPPFRHAILYSPGGGLASARGQMESEESRGQSATPLWRPGRRRRAPAYDIKREAVIATAARLFQEKGYRNTTLNDIAAALNVTKPTIYYYVQNKDEILAECRARVWGGITKVIQAASDSRKNGREKVELFVRSYAEAISTDYGKCLVMTVRDVGGAEAELRKYRQGLREATHVLRDIVAEGIRDGSIAPCDPRMAAFAMYGALNWITYWYDPDGPSNPSEIGEEFVRLFRTGLKPRLER</sequence>
<evidence type="ECO:0000313" key="9">
    <source>
        <dbReference type="Proteomes" id="UP000321638"/>
    </source>
</evidence>
<feature type="region of interest" description="Disordered" evidence="6">
    <location>
        <begin position="53"/>
        <end position="79"/>
    </location>
</feature>
<dbReference type="Pfam" id="PF00440">
    <property type="entry name" value="TetR_N"/>
    <property type="match status" value="1"/>
</dbReference>
<keyword evidence="2" id="KW-0805">Transcription regulation</keyword>
<dbReference type="PANTHER" id="PTHR30055:SF175">
    <property type="entry name" value="HTH-TYPE TRANSCRIPTIONAL REPRESSOR KSTR2"/>
    <property type="match status" value="1"/>
</dbReference>
<dbReference type="Proteomes" id="UP000321638">
    <property type="component" value="Unassembled WGS sequence"/>
</dbReference>
<dbReference type="Gene3D" id="1.10.10.60">
    <property type="entry name" value="Homeodomain-like"/>
    <property type="match status" value="1"/>
</dbReference>
<feature type="domain" description="HTH tetR-type" evidence="7">
    <location>
        <begin position="87"/>
        <end position="147"/>
    </location>
</feature>
<keyword evidence="1" id="KW-0678">Repressor</keyword>
<dbReference type="PROSITE" id="PS01081">
    <property type="entry name" value="HTH_TETR_1"/>
    <property type="match status" value="1"/>
</dbReference>
<evidence type="ECO:0000256" key="1">
    <source>
        <dbReference type="ARBA" id="ARBA00022491"/>
    </source>
</evidence>
<dbReference type="GO" id="GO:0003700">
    <property type="term" value="F:DNA-binding transcription factor activity"/>
    <property type="evidence" value="ECO:0007669"/>
    <property type="project" value="TreeGrafter"/>
</dbReference>
<dbReference type="InterPro" id="IPR050109">
    <property type="entry name" value="HTH-type_TetR-like_transc_reg"/>
</dbReference>
<dbReference type="PRINTS" id="PR00455">
    <property type="entry name" value="HTHTETR"/>
</dbReference>
<reference evidence="8 9" key="1">
    <citation type="submission" date="2019-06" db="EMBL/GenBank/DDBJ databases">
        <title>New taxonomy in bacterial strain CC-CFT640, isolated from vineyard.</title>
        <authorList>
            <person name="Lin S.-Y."/>
            <person name="Tsai C.-F."/>
            <person name="Young C.-C."/>
        </authorList>
    </citation>
    <scope>NUCLEOTIDE SEQUENCE [LARGE SCALE GENOMIC DNA]</scope>
    <source>
        <strain evidence="8 9">CC-CFT640</strain>
    </source>
</reference>
<dbReference type="InterPro" id="IPR041490">
    <property type="entry name" value="KstR2_TetR_C"/>
</dbReference>
<dbReference type="Gene3D" id="1.10.357.10">
    <property type="entry name" value="Tetracycline Repressor, domain 2"/>
    <property type="match status" value="1"/>
</dbReference>
<protein>
    <submittedName>
        <fullName evidence="8">TetR/AcrR family transcriptional regulator</fullName>
    </submittedName>
</protein>
<dbReference type="EMBL" id="VDUZ01000003">
    <property type="protein sequence ID" value="TXL81736.1"/>
    <property type="molecule type" value="Genomic_DNA"/>
</dbReference>
<organism evidence="8 9">
    <name type="scientific">Vineibacter terrae</name>
    <dbReference type="NCBI Taxonomy" id="2586908"/>
    <lineage>
        <taxon>Bacteria</taxon>
        <taxon>Pseudomonadati</taxon>
        <taxon>Pseudomonadota</taxon>
        <taxon>Alphaproteobacteria</taxon>
        <taxon>Hyphomicrobiales</taxon>
        <taxon>Vineibacter</taxon>
    </lineage>
</organism>
<evidence type="ECO:0000256" key="4">
    <source>
        <dbReference type="ARBA" id="ARBA00023163"/>
    </source>
</evidence>
<dbReference type="SUPFAM" id="SSF46689">
    <property type="entry name" value="Homeodomain-like"/>
    <property type="match status" value="1"/>
</dbReference>
<dbReference type="PROSITE" id="PS50977">
    <property type="entry name" value="HTH_TETR_2"/>
    <property type="match status" value="1"/>
</dbReference>
<dbReference type="SUPFAM" id="SSF48498">
    <property type="entry name" value="Tetracyclin repressor-like, C-terminal domain"/>
    <property type="match status" value="1"/>
</dbReference>
<dbReference type="InterPro" id="IPR001647">
    <property type="entry name" value="HTH_TetR"/>
</dbReference>
<keyword evidence="4" id="KW-0804">Transcription</keyword>
<dbReference type="AlphaFoldDB" id="A0A5C8PU41"/>
<accession>A0A5C8PU41</accession>
<dbReference type="InterPro" id="IPR036271">
    <property type="entry name" value="Tet_transcr_reg_TetR-rel_C_sf"/>
</dbReference>
<keyword evidence="3 5" id="KW-0238">DNA-binding</keyword>
<feature type="DNA-binding region" description="H-T-H motif" evidence="5">
    <location>
        <begin position="110"/>
        <end position="129"/>
    </location>
</feature>
<evidence type="ECO:0000256" key="5">
    <source>
        <dbReference type="PROSITE-ProRule" id="PRU00335"/>
    </source>
</evidence>
<evidence type="ECO:0000256" key="6">
    <source>
        <dbReference type="SAM" id="MobiDB-lite"/>
    </source>
</evidence>
<comment type="caution">
    <text evidence="8">The sequence shown here is derived from an EMBL/GenBank/DDBJ whole genome shotgun (WGS) entry which is preliminary data.</text>
</comment>
<dbReference type="GO" id="GO:0000976">
    <property type="term" value="F:transcription cis-regulatory region binding"/>
    <property type="evidence" value="ECO:0007669"/>
    <property type="project" value="TreeGrafter"/>
</dbReference>
<evidence type="ECO:0000259" key="7">
    <source>
        <dbReference type="PROSITE" id="PS50977"/>
    </source>
</evidence>
<name>A0A5C8PU41_9HYPH</name>
<dbReference type="InterPro" id="IPR023772">
    <property type="entry name" value="DNA-bd_HTH_TetR-type_CS"/>
</dbReference>
<dbReference type="Pfam" id="PF17932">
    <property type="entry name" value="TetR_C_24"/>
    <property type="match status" value="1"/>
</dbReference>
<evidence type="ECO:0000313" key="8">
    <source>
        <dbReference type="EMBL" id="TXL81736.1"/>
    </source>
</evidence>
<evidence type="ECO:0000256" key="3">
    <source>
        <dbReference type="ARBA" id="ARBA00023125"/>
    </source>
</evidence>
<dbReference type="InterPro" id="IPR009057">
    <property type="entry name" value="Homeodomain-like_sf"/>
</dbReference>
<proteinExistence type="predicted"/>
<evidence type="ECO:0000256" key="2">
    <source>
        <dbReference type="ARBA" id="ARBA00023015"/>
    </source>
</evidence>